<dbReference type="EMBL" id="HBFJ01000507">
    <property type="protein sequence ID" value="CAD8733235.1"/>
    <property type="molecule type" value="Transcribed_RNA"/>
</dbReference>
<dbReference type="PANTHER" id="PTHR22808">
    <property type="entry name" value="NCL1 YEAST -RELATED NOL1/NOP2/FMU SUN DOMAIN-CONTAINING"/>
    <property type="match status" value="1"/>
</dbReference>
<comment type="similarity">
    <text evidence="5">Belongs to the class I-like SAM-binding methyltransferase superfamily. RsmB/NOP family.</text>
</comment>
<feature type="binding site" evidence="5">
    <location>
        <position position="460"/>
    </location>
    <ligand>
        <name>S-adenosyl-L-methionine</name>
        <dbReference type="ChEBI" id="CHEBI:59789"/>
    </ligand>
</feature>
<keyword evidence="3 5" id="KW-0949">S-adenosyl-L-methionine</keyword>
<dbReference type="Gene3D" id="3.40.50.150">
    <property type="entry name" value="Vaccinia Virus protein VP39"/>
    <property type="match status" value="1"/>
</dbReference>
<evidence type="ECO:0000256" key="5">
    <source>
        <dbReference type="PROSITE-ProRule" id="PRU01023"/>
    </source>
</evidence>
<gene>
    <name evidence="7" type="ORF">SMAR0319_LOCUS384</name>
    <name evidence="8" type="ORF">SMAR0319_LOCUS385</name>
</gene>
<feature type="domain" description="SAM-dependent MTase RsmB/NOP-type" evidence="6">
    <location>
        <begin position="245"/>
        <end position="592"/>
    </location>
</feature>
<dbReference type="Pfam" id="PF01189">
    <property type="entry name" value="Methyltr_RsmB-F"/>
    <property type="match status" value="1"/>
</dbReference>
<dbReference type="PRINTS" id="PR02008">
    <property type="entry name" value="RCMTFAMILY"/>
</dbReference>
<organism evidence="7">
    <name type="scientific">Skeletonema marinoi</name>
    <dbReference type="NCBI Taxonomy" id="267567"/>
    <lineage>
        <taxon>Eukaryota</taxon>
        <taxon>Sar</taxon>
        <taxon>Stramenopiles</taxon>
        <taxon>Ochrophyta</taxon>
        <taxon>Bacillariophyta</taxon>
        <taxon>Coscinodiscophyceae</taxon>
        <taxon>Thalassiosirophycidae</taxon>
        <taxon>Thalassiosirales</taxon>
        <taxon>Skeletonemataceae</taxon>
        <taxon>Skeletonema</taxon>
        <taxon>Skeletonema marinoi-dohrnii complex</taxon>
    </lineage>
</organism>
<dbReference type="AlphaFoldDB" id="A0A6T5QKF5"/>
<dbReference type="InterPro" id="IPR023267">
    <property type="entry name" value="RCMT"/>
</dbReference>
<proteinExistence type="inferred from homology"/>
<evidence type="ECO:0000256" key="1">
    <source>
        <dbReference type="ARBA" id="ARBA00022603"/>
    </source>
</evidence>
<keyword evidence="4 5" id="KW-0694">RNA-binding</keyword>
<evidence type="ECO:0000256" key="3">
    <source>
        <dbReference type="ARBA" id="ARBA00022691"/>
    </source>
</evidence>
<dbReference type="PROSITE" id="PS51686">
    <property type="entry name" value="SAM_MT_RSMB_NOP"/>
    <property type="match status" value="1"/>
</dbReference>
<dbReference type="EMBL" id="HBFJ01000508">
    <property type="protein sequence ID" value="CAD8733236.1"/>
    <property type="molecule type" value="Transcribed_RNA"/>
</dbReference>
<dbReference type="GO" id="GO:0001510">
    <property type="term" value="P:RNA methylation"/>
    <property type="evidence" value="ECO:0007669"/>
    <property type="project" value="InterPro"/>
</dbReference>
<dbReference type="GO" id="GO:0003723">
    <property type="term" value="F:RNA binding"/>
    <property type="evidence" value="ECO:0007669"/>
    <property type="project" value="UniProtKB-UniRule"/>
</dbReference>
<dbReference type="GO" id="GO:0008173">
    <property type="term" value="F:RNA methyltransferase activity"/>
    <property type="evidence" value="ECO:0007669"/>
    <property type="project" value="InterPro"/>
</dbReference>
<evidence type="ECO:0000259" key="6">
    <source>
        <dbReference type="PROSITE" id="PS51686"/>
    </source>
</evidence>
<dbReference type="InterPro" id="IPR049560">
    <property type="entry name" value="MeTrfase_RsmB-F_NOP2_cat"/>
</dbReference>
<evidence type="ECO:0000256" key="2">
    <source>
        <dbReference type="ARBA" id="ARBA00022679"/>
    </source>
</evidence>
<feature type="active site" description="Nucleophile" evidence="5">
    <location>
        <position position="531"/>
    </location>
</feature>
<keyword evidence="1 5" id="KW-0489">Methyltransferase</keyword>
<dbReference type="PANTHER" id="PTHR22808:SF1">
    <property type="entry name" value="RNA CYTOSINE-C(5)-METHYLTRANSFERASE NSUN2-RELATED"/>
    <property type="match status" value="1"/>
</dbReference>
<protein>
    <recommendedName>
        <fullName evidence="6">SAM-dependent MTase RsmB/NOP-type domain-containing protein</fullName>
    </recommendedName>
</protein>
<dbReference type="SUPFAM" id="SSF53335">
    <property type="entry name" value="S-adenosyl-L-methionine-dependent methyltransferases"/>
    <property type="match status" value="1"/>
</dbReference>
<reference evidence="7" key="1">
    <citation type="submission" date="2021-01" db="EMBL/GenBank/DDBJ databases">
        <authorList>
            <person name="Corre E."/>
            <person name="Pelletier E."/>
            <person name="Niang G."/>
            <person name="Scheremetjew M."/>
            <person name="Finn R."/>
            <person name="Kale V."/>
            <person name="Holt S."/>
            <person name="Cochrane G."/>
            <person name="Meng A."/>
            <person name="Brown T."/>
            <person name="Cohen L."/>
        </authorList>
    </citation>
    <scope>NUCLEOTIDE SEQUENCE</scope>
    <source>
        <strain evidence="7">SM1012Hels-07</strain>
    </source>
</reference>
<feature type="binding site" evidence="5">
    <location>
        <position position="478"/>
    </location>
    <ligand>
        <name>S-adenosyl-L-methionine</name>
        <dbReference type="ChEBI" id="CHEBI:59789"/>
    </ligand>
</feature>
<dbReference type="InterPro" id="IPR029063">
    <property type="entry name" value="SAM-dependent_MTases_sf"/>
</dbReference>
<sequence length="773" mass="85703">MFFTDGFLFAVVDYSFTESNVCIYTTSSPTDNDDKNGNAASCNTLDDVSHHDAAINDNNLSNRQRQKLKRKLKKQQAIKLSRRQKSCNIDVNAQSSRQSLRLHQFVGTCFRSELNISENGVGFFINNAAKVSAHHAILNGLVRVNGIVTTVGSKTMECGDLVSLEIDTSSLSASTTGKLISWKGSEDVAKKVEDQRDYGERKGRMTTSLASSSYPADIDSNTISSLPFIQYYRTKLGRLWVPSIHEVAIMKPLPITLRVLKNSKRLEDELRGFGFRPVKESDVSFQLYPEEDGDATQQQQRKPIDPSIMKEFMSNTWIIDQGQLSTARKESQLGVFLSEARISGEILQQELNSMMPVSILVSILKKKMAKEQNCDSSFMSSTRPMRFLDLCAAPGSKTCQLIAALDTILVEDRDQEQNRCNDFVIVANELNPSRAIQLRQRCFQQCGSRSLSHLLITNADGRDFENVEEGSFDFIICDVPCSGDGTIRRSPDLLHKWSTKNAEKNKPVQQGLLKVALKRLRPGGICVYSTCSLNPIENDEVVEETLNELNSISTNEYSLLNLEGSSEGSCDSLRILPAASHGGFFVAAIRRKESETGEKAKIEVNHDEYSVELVWKNKQSNQASVAYATSPCTRNLSAHISERLGPPISCGVPVMYKAKDENSPIILQEGCAALNALHDGLVSVVQLSKLQLGECAGHVDGRTLSIPKKLFTHINKKTTALIIRVNADNVILLPAKMIHKQKLDGTKNIDDGVSYEVEIIARPQILKRLICGN</sequence>
<keyword evidence="2 5" id="KW-0808">Transferase</keyword>
<dbReference type="InterPro" id="IPR001678">
    <property type="entry name" value="MeTrfase_RsmB-F_NOP2_dom"/>
</dbReference>
<accession>A0A6T5QKF5</accession>
<feature type="binding site" evidence="5">
    <location>
        <position position="429"/>
    </location>
    <ligand>
        <name>S-adenosyl-L-methionine</name>
        <dbReference type="ChEBI" id="CHEBI:59789"/>
    </ligand>
</feature>
<feature type="binding site" evidence="5">
    <location>
        <begin position="391"/>
        <end position="397"/>
    </location>
    <ligand>
        <name>S-adenosyl-L-methionine</name>
        <dbReference type="ChEBI" id="CHEBI:59789"/>
    </ligand>
</feature>
<evidence type="ECO:0000256" key="4">
    <source>
        <dbReference type="ARBA" id="ARBA00022884"/>
    </source>
</evidence>
<name>A0A6T5QKF5_9STRA</name>
<evidence type="ECO:0000313" key="8">
    <source>
        <dbReference type="EMBL" id="CAD8733236.1"/>
    </source>
</evidence>
<dbReference type="CDD" id="cd02440">
    <property type="entry name" value="AdoMet_MTases"/>
    <property type="match status" value="1"/>
</dbReference>
<evidence type="ECO:0000313" key="7">
    <source>
        <dbReference type="EMBL" id="CAD8733235.1"/>
    </source>
</evidence>